<name>A0A1I1Y0C2_9ACTN</name>
<feature type="coiled-coil region" evidence="1">
    <location>
        <begin position="30"/>
        <end position="71"/>
    </location>
</feature>
<accession>A0A1I1Y0C2</accession>
<gene>
    <name evidence="3" type="ORF">SAMN04487819_10885</name>
</gene>
<evidence type="ECO:0000256" key="2">
    <source>
        <dbReference type="SAM" id="MobiDB-lite"/>
    </source>
</evidence>
<evidence type="ECO:0000313" key="4">
    <source>
        <dbReference type="Proteomes" id="UP000198716"/>
    </source>
</evidence>
<evidence type="ECO:0000256" key="1">
    <source>
        <dbReference type="SAM" id="Coils"/>
    </source>
</evidence>
<dbReference type="Proteomes" id="UP000198716">
    <property type="component" value="Unassembled WGS sequence"/>
</dbReference>
<keyword evidence="4" id="KW-1185">Reference proteome</keyword>
<reference evidence="4" key="1">
    <citation type="submission" date="2016-10" db="EMBL/GenBank/DDBJ databases">
        <authorList>
            <person name="Varghese N."/>
            <person name="Submissions S."/>
        </authorList>
    </citation>
    <scope>NUCLEOTIDE SEQUENCE [LARGE SCALE GENOMIC DNA]</scope>
    <source>
        <strain evidence="4">DSM 45004</strain>
    </source>
</reference>
<dbReference type="EMBL" id="FOMZ01000008">
    <property type="protein sequence ID" value="SFE13001.1"/>
    <property type="molecule type" value="Genomic_DNA"/>
</dbReference>
<protein>
    <submittedName>
        <fullName evidence="3">Uncharacterized protein</fullName>
    </submittedName>
</protein>
<feature type="region of interest" description="Disordered" evidence="2">
    <location>
        <begin position="1"/>
        <end position="20"/>
    </location>
</feature>
<sequence>MTEAAGGSGVPEERHGTDTERYKEIVALATDAVERLHELERDRVERLERELSGERDLVEQAEQQQEEVEEGVRLRWNAAMEALWEERWLRVTQLPAPDTTAEPAGAEDAIRSVQRAYLDLYGELEQGRWSAPNWIPTGWISRRER</sequence>
<dbReference type="RefSeq" id="WP_092927610.1">
    <property type="nucleotide sequence ID" value="NZ_FOMZ01000008.1"/>
</dbReference>
<organism evidence="3 4">
    <name type="scientific">Actinopolyspora alba</name>
    <dbReference type="NCBI Taxonomy" id="673379"/>
    <lineage>
        <taxon>Bacteria</taxon>
        <taxon>Bacillati</taxon>
        <taxon>Actinomycetota</taxon>
        <taxon>Actinomycetes</taxon>
        <taxon>Actinopolysporales</taxon>
        <taxon>Actinopolysporaceae</taxon>
        <taxon>Actinopolyspora</taxon>
        <taxon>Actinopolyspora alba group</taxon>
    </lineage>
</organism>
<evidence type="ECO:0000313" key="3">
    <source>
        <dbReference type="EMBL" id="SFE13001.1"/>
    </source>
</evidence>
<proteinExistence type="predicted"/>
<feature type="compositionally biased region" description="Basic and acidic residues" evidence="2">
    <location>
        <begin position="11"/>
        <end position="20"/>
    </location>
</feature>
<dbReference type="AlphaFoldDB" id="A0A1I1Y0C2"/>
<keyword evidence="1" id="KW-0175">Coiled coil</keyword>